<proteinExistence type="predicted"/>
<keyword evidence="1" id="KW-1133">Transmembrane helix</keyword>
<keyword evidence="4" id="KW-1185">Reference proteome</keyword>
<keyword evidence="1" id="KW-0472">Membrane</keyword>
<accession>A0A1H9QUE4</accession>
<dbReference type="Proteomes" id="UP000182841">
    <property type="component" value="Unassembled WGS sequence"/>
</dbReference>
<dbReference type="InterPro" id="IPR058581">
    <property type="entry name" value="TM_HPP"/>
</dbReference>
<organism evidence="3 4">
    <name type="scientific">Streptomyces qinglanensis</name>
    <dbReference type="NCBI Taxonomy" id="943816"/>
    <lineage>
        <taxon>Bacteria</taxon>
        <taxon>Bacillati</taxon>
        <taxon>Actinomycetota</taxon>
        <taxon>Actinomycetes</taxon>
        <taxon>Kitasatosporales</taxon>
        <taxon>Streptomycetaceae</taxon>
        <taxon>Streptomyces</taxon>
    </lineage>
</organism>
<feature type="domain" description="HPP transmembrane region" evidence="2">
    <location>
        <begin position="21"/>
        <end position="163"/>
    </location>
</feature>
<dbReference type="OrthoDB" id="4229582at2"/>
<dbReference type="AlphaFoldDB" id="A0A1H9QUE4"/>
<dbReference type="EMBL" id="FOGO01000003">
    <property type="protein sequence ID" value="SER63479.1"/>
    <property type="molecule type" value="Genomic_DNA"/>
</dbReference>
<feature type="transmembrane region" description="Helical" evidence="1">
    <location>
        <begin position="38"/>
        <end position="55"/>
    </location>
</feature>
<evidence type="ECO:0000313" key="4">
    <source>
        <dbReference type="Proteomes" id="UP000182841"/>
    </source>
</evidence>
<gene>
    <name evidence="3" type="ORF">SAMN05421870_10391</name>
</gene>
<evidence type="ECO:0000259" key="2">
    <source>
        <dbReference type="Pfam" id="PF04982"/>
    </source>
</evidence>
<feature type="transmembrane region" description="Helical" evidence="1">
    <location>
        <begin position="12"/>
        <end position="32"/>
    </location>
</feature>
<evidence type="ECO:0000313" key="3">
    <source>
        <dbReference type="EMBL" id="SER63479.1"/>
    </source>
</evidence>
<keyword evidence="1" id="KW-0812">Transmembrane</keyword>
<protein>
    <submittedName>
        <fullName evidence="3">HPP family protein</fullName>
    </submittedName>
</protein>
<evidence type="ECO:0000256" key="1">
    <source>
        <dbReference type="SAM" id="Phobius"/>
    </source>
</evidence>
<sequence length="180" mass="18307">MSSPRKRRAAGLWLAGVRLLVLVGVALTAVGLAGYAAGWVWLTTALGPTAYLLLARPGNEASRLRSAFLGHTAAIVCGLACLAAFGLWNHPSVVEAGHESLPQIGAQAVAVGLTLLGQTLLRVEHPPAAATALLITSGITRPGYPLYGLLAGLALLLILVAALARVPGARSGSSAYSADT</sequence>
<reference evidence="4" key="1">
    <citation type="submission" date="2016-10" db="EMBL/GenBank/DDBJ databases">
        <authorList>
            <person name="Varghese N."/>
            <person name="Submissions S."/>
        </authorList>
    </citation>
    <scope>NUCLEOTIDE SEQUENCE [LARGE SCALE GENOMIC DNA]</scope>
    <source>
        <strain evidence="4">CGMCC 4.6825</strain>
    </source>
</reference>
<dbReference type="Pfam" id="PF04982">
    <property type="entry name" value="TM_HPP"/>
    <property type="match status" value="1"/>
</dbReference>
<feature type="transmembrane region" description="Helical" evidence="1">
    <location>
        <begin position="144"/>
        <end position="164"/>
    </location>
</feature>
<feature type="transmembrane region" description="Helical" evidence="1">
    <location>
        <begin position="67"/>
        <end position="88"/>
    </location>
</feature>
<dbReference type="RefSeq" id="WP_074999378.1">
    <property type="nucleotide sequence ID" value="NZ_FOGO01000003.1"/>
</dbReference>
<name>A0A1H9QUE4_9ACTN</name>